<reference evidence="1 2" key="1">
    <citation type="submission" date="2023-10" db="EMBL/GenBank/DDBJ databases">
        <title>Genomes of two closely related lineages of the louse Polyplax serrata with different host specificities.</title>
        <authorList>
            <person name="Martinu J."/>
            <person name="Tarabai H."/>
            <person name="Stefka J."/>
            <person name="Hypsa V."/>
        </authorList>
    </citation>
    <scope>NUCLEOTIDE SEQUENCE [LARGE SCALE GENOMIC DNA]</scope>
    <source>
        <strain evidence="1">HR10_N</strain>
    </source>
</reference>
<evidence type="ECO:0000313" key="2">
    <source>
        <dbReference type="Proteomes" id="UP001372834"/>
    </source>
</evidence>
<dbReference type="EMBL" id="JAWJWE010000003">
    <property type="protein sequence ID" value="KAK6639976.1"/>
    <property type="molecule type" value="Genomic_DNA"/>
</dbReference>
<evidence type="ECO:0000313" key="1">
    <source>
        <dbReference type="EMBL" id="KAK6639976.1"/>
    </source>
</evidence>
<accession>A0AAN8SAC0</accession>
<dbReference type="AlphaFoldDB" id="A0AAN8SAC0"/>
<protein>
    <submittedName>
        <fullName evidence="1">Uncharacterized protein</fullName>
    </submittedName>
</protein>
<proteinExistence type="predicted"/>
<organism evidence="1 2">
    <name type="scientific">Polyplax serrata</name>
    <name type="common">Common mouse louse</name>
    <dbReference type="NCBI Taxonomy" id="468196"/>
    <lineage>
        <taxon>Eukaryota</taxon>
        <taxon>Metazoa</taxon>
        <taxon>Ecdysozoa</taxon>
        <taxon>Arthropoda</taxon>
        <taxon>Hexapoda</taxon>
        <taxon>Insecta</taxon>
        <taxon>Pterygota</taxon>
        <taxon>Neoptera</taxon>
        <taxon>Paraneoptera</taxon>
        <taxon>Psocodea</taxon>
        <taxon>Troctomorpha</taxon>
        <taxon>Phthiraptera</taxon>
        <taxon>Anoplura</taxon>
        <taxon>Polyplacidae</taxon>
        <taxon>Polyplax</taxon>
    </lineage>
</organism>
<gene>
    <name evidence="1" type="ORF">RUM43_008253</name>
</gene>
<name>A0AAN8SAC0_POLSC</name>
<sequence length="82" mass="9635">MFHGTKYSSHRHSFLIRTNLEITKYLRVESKSKQQDIIPRTEQLWHHLLIGFSSDTWPNLPRASMPGRMPLRRLTSAVTQTC</sequence>
<comment type="caution">
    <text evidence="1">The sequence shown here is derived from an EMBL/GenBank/DDBJ whole genome shotgun (WGS) entry which is preliminary data.</text>
</comment>
<dbReference type="Proteomes" id="UP001372834">
    <property type="component" value="Unassembled WGS sequence"/>
</dbReference>